<feature type="transmembrane region" description="Helical" evidence="6">
    <location>
        <begin position="233"/>
        <end position="254"/>
    </location>
</feature>
<feature type="transmembrane region" description="Helical" evidence="6">
    <location>
        <begin position="447"/>
        <end position="466"/>
    </location>
</feature>
<evidence type="ECO:0000256" key="5">
    <source>
        <dbReference type="ARBA" id="ARBA00023136"/>
    </source>
</evidence>
<feature type="non-terminal residue" evidence="7">
    <location>
        <position position="525"/>
    </location>
</feature>
<feature type="transmembrane region" description="Helical" evidence="6">
    <location>
        <begin position="71"/>
        <end position="91"/>
    </location>
</feature>
<dbReference type="InterPro" id="IPR002293">
    <property type="entry name" value="AA/rel_permease1"/>
</dbReference>
<keyword evidence="3 6" id="KW-0812">Transmembrane</keyword>
<keyword evidence="4 6" id="KW-1133">Transmembrane helix</keyword>
<comment type="subcellular location">
    <subcellularLocation>
        <location evidence="1">Membrane</location>
        <topology evidence="1">Multi-pass membrane protein</topology>
    </subcellularLocation>
</comment>
<feature type="transmembrane region" description="Helical" evidence="6">
    <location>
        <begin position="478"/>
        <end position="496"/>
    </location>
</feature>
<dbReference type="PANTHER" id="PTHR45649:SF6">
    <property type="entry name" value="GABA-SPECIFIC PERMEASE"/>
    <property type="match status" value="1"/>
</dbReference>
<evidence type="ECO:0000313" key="8">
    <source>
        <dbReference type="Proteomes" id="UP001218218"/>
    </source>
</evidence>
<evidence type="ECO:0000313" key="7">
    <source>
        <dbReference type="EMBL" id="KAJ7342691.1"/>
    </source>
</evidence>
<evidence type="ECO:0000256" key="3">
    <source>
        <dbReference type="ARBA" id="ARBA00022692"/>
    </source>
</evidence>
<comment type="caution">
    <text evidence="7">The sequence shown here is derived from an EMBL/GenBank/DDBJ whole genome shotgun (WGS) entry which is preliminary data.</text>
</comment>
<dbReference type="EMBL" id="JARIHO010000025">
    <property type="protein sequence ID" value="KAJ7342691.1"/>
    <property type="molecule type" value="Genomic_DNA"/>
</dbReference>
<feature type="transmembrane region" description="Helical" evidence="6">
    <location>
        <begin position="42"/>
        <end position="64"/>
    </location>
</feature>
<gene>
    <name evidence="7" type="ORF">DFH08DRAFT_1012575</name>
</gene>
<reference evidence="7" key="1">
    <citation type="submission" date="2023-03" db="EMBL/GenBank/DDBJ databases">
        <title>Massive genome expansion in bonnet fungi (Mycena s.s.) driven by repeated elements and novel gene families across ecological guilds.</title>
        <authorList>
            <consortium name="Lawrence Berkeley National Laboratory"/>
            <person name="Harder C.B."/>
            <person name="Miyauchi S."/>
            <person name="Viragh M."/>
            <person name="Kuo A."/>
            <person name="Thoen E."/>
            <person name="Andreopoulos B."/>
            <person name="Lu D."/>
            <person name="Skrede I."/>
            <person name="Drula E."/>
            <person name="Henrissat B."/>
            <person name="Morin E."/>
            <person name="Kohler A."/>
            <person name="Barry K."/>
            <person name="LaButti K."/>
            <person name="Morin E."/>
            <person name="Salamov A."/>
            <person name="Lipzen A."/>
            <person name="Mereny Z."/>
            <person name="Hegedus B."/>
            <person name="Baldrian P."/>
            <person name="Stursova M."/>
            <person name="Weitz H."/>
            <person name="Taylor A."/>
            <person name="Grigoriev I.V."/>
            <person name="Nagy L.G."/>
            <person name="Martin F."/>
            <person name="Kauserud H."/>
        </authorList>
    </citation>
    <scope>NUCLEOTIDE SEQUENCE</scope>
    <source>
        <strain evidence="7">CBHHK002</strain>
    </source>
</reference>
<protein>
    <submittedName>
        <fullName evidence="7">Amino acid transporter</fullName>
    </submittedName>
</protein>
<dbReference type="GO" id="GO:0006865">
    <property type="term" value="P:amino acid transport"/>
    <property type="evidence" value="ECO:0007669"/>
    <property type="project" value="InterPro"/>
</dbReference>
<organism evidence="7 8">
    <name type="scientific">Mycena albidolilacea</name>
    <dbReference type="NCBI Taxonomy" id="1033008"/>
    <lineage>
        <taxon>Eukaryota</taxon>
        <taxon>Fungi</taxon>
        <taxon>Dikarya</taxon>
        <taxon>Basidiomycota</taxon>
        <taxon>Agaricomycotina</taxon>
        <taxon>Agaricomycetes</taxon>
        <taxon>Agaricomycetidae</taxon>
        <taxon>Agaricales</taxon>
        <taxon>Marasmiineae</taxon>
        <taxon>Mycenaceae</taxon>
        <taxon>Mycena</taxon>
    </lineage>
</organism>
<keyword evidence="5 6" id="KW-0472">Membrane</keyword>
<feature type="transmembrane region" description="Helical" evidence="6">
    <location>
        <begin position="330"/>
        <end position="349"/>
    </location>
</feature>
<feature type="transmembrane region" description="Helical" evidence="6">
    <location>
        <begin position="384"/>
        <end position="401"/>
    </location>
</feature>
<proteinExistence type="predicted"/>
<feature type="transmembrane region" description="Helical" evidence="6">
    <location>
        <begin position="166"/>
        <end position="188"/>
    </location>
</feature>
<keyword evidence="8" id="KW-1185">Reference proteome</keyword>
<evidence type="ECO:0000256" key="6">
    <source>
        <dbReference type="SAM" id="Phobius"/>
    </source>
</evidence>
<dbReference type="PIRSF" id="PIRSF006060">
    <property type="entry name" value="AA_transporter"/>
    <property type="match status" value="1"/>
</dbReference>
<dbReference type="AlphaFoldDB" id="A0AAD6ZWZ8"/>
<dbReference type="Proteomes" id="UP001218218">
    <property type="component" value="Unassembled WGS sequence"/>
</dbReference>
<dbReference type="PANTHER" id="PTHR45649">
    <property type="entry name" value="AMINO-ACID PERMEASE BAT1"/>
    <property type="match status" value="1"/>
</dbReference>
<dbReference type="Pfam" id="PF13520">
    <property type="entry name" value="AA_permease_2"/>
    <property type="match status" value="1"/>
</dbReference>
<evidence type="ECO:0000256" key="4">
    <source>
        <dbReference type="ARBA" id="ARBA00022989"/>
    </source>
</evidence>
<feature type="transmembrane region" description="Helical" evidence="6">
    <location>
        <begin position="407"/>
        <end position="426"/>
    </location>
</feature>
<feature type="transmembrane region" description="Helical" evidence="6">
    <location>
        <begin position="274"/>
        <end position="299"/>
    </location>
</feature>
<dbReference type="Gene3D" id="1.20.1740.10">
    <property type="entry name" value="Amino acid/polyamine transporter I"/>
    <property type="match status" value="1"/>
</dbReference>
<accession>A0AAD6ZWZ8</accession>
<name>A0AAD6ZWZ8_9AGAR</name>
<evidence type="ECO:0000256" key="2">
    <source>
        <dbReference type="ARBA" id="ARBA00022448"/>
    </source>
</evidence>
<sequence length="525" mass="56218">MSSNPSLPKLKIDTDSKISDATLLASLGYRQELKREFTTLEMFGFGFSIVAIVPSIASVLFYSIPNGGPSAMVWGWATSSVFIVIIALAVAELGSAAPTSGGLYYWTYKYSSPRCRNILCWMVGYTNTITYISGVAGLAWSSATAIMAGASIGLDGNFIPTVYQTYGLYIAVLVVYATIARCATRVLALIQRGVIALNLLLVLVMIIALPAATPSELRNSRIPCSIRASSLNFRAVTLWPSGYAFILSFLAPLVSGFDSGVHISEEARNANVAIPWAIVYTCGVGTTLGFFVQISLAFCMGTDTTDILSSPVQQPMATILLNSFGKKGMLAAWAFILIALFLAGVGLLISSSRQIFAFSRDGALVFSSLLYNINPTTGTPVRSVWFSAICAALLGLTTFGGPAATGAIFSLGVVGQYVANSIPIAARFLGGQPFKRGPFHLGALSRPIAFIAVLWMFFMTVVLMFPTAPDPTPQSMNYTVVVLGGVLLIALGYYYFPRYGGAFWFRGPVSNLYGEVQVEEKGMEE</sequence>
<dbReference type="PROSITE" id="PS00218">
    <property type="entry name" value="AMINO_ACID_PERMEASE_1"/>
    <property type="match status" value="1"/>
</dbReference>
<evidence type="ECO:0000256" key="1">
    <source>
        <dbReference type="ARBA" id="ARBA00004141"/>
    </source>
</evidence>
<feature type="transmembrane region" description="Helical" evidence="6">
    <location>
        <begin position="194"/>
        <end position="212"/>
    </location>
</feature>
<dbReference type="GO" id="GO:0022857">
    <property type="term" value="F:transmembrane transporter activity"/>
    <property type="evidence" value="ECO:0007669"/>
    <property type="project" value="InterPro"/>
</dbReference>
<dbReference type="InterPro" id="IPR004840">
    <property type="entry name" value="Amino_acid_permease_CS"/>
</dbReference>
<keyword evidence="2" id="KW-0813">Transport</keyword>
<dbReference type="GO" id="GO:0016020">
    <property type="term" value="C:membrane"/>
    <property type="evidence" value="ECO:0007669"/>
    <property type="project" value="UniProtKB-SubCell"/>
</dbReference>